<dbReference type="EMBL" id="JAVHJO010000003">
    <property type="protein sequence ID" value="KAK6542103.1"/>
    <property type="molecule type" value="Genomic_DNA"/>
</dbReference>
<protein>
    <submittedName>
        <fullName evidence="2">Uncharacterized protein</fullName>
    </submittedName>
</protein>
<evidence type="ECO:0000256" key="1">
    <source>
        <dbReference type="SAM" id="Coils"/>
    </source>
</evidence>
<keyword evidence="1" id="KW-0175">Coiled coil</keyword>
<sequence length="314" mass="36456">MAAKLPLTTRKDIRDGYNARVPEYLEKLKEYTGEEWKFTVNFDELFQKVHDPKDPSKTEKLGSGTAYAYESFTGAIRDLTKEGEETMLKEHINHVISTKEVNVIVDDLPDGYYCTCRIRDGVCEIVYKPGYFSFNTTDIHRDLPKALDESYAETNKGELPLKAKQSLLANYEERKEQISKRIKEQLLGTELKMVVDPEECWRVAVREHDKLPNKNKHEINLDTISYYFGSGLLAYFEHFASTCEMTLKQDDMMVEAFLEACDKQQVEFRLVPQEELTRSYNDAVFIDGVYVMRTSPKYWTTNTSDTCRDLESFL</sequence>
<name>A0AAV9XQN7_9PEZI</name>
<evidence type="ECO:0000313" key="2">
    <source>
        <dbReference type="EMBL" id="KAK6542103.1"/>
    </source>
</evidence>
<gene>
    <name evidence="2" type="ORF">TWF694_007872</name>
</gene>
<organism evidence="2 3">
    <name type="scientific">Orbilia ellipsospora</name>
    <dbReference type="NCBI Taxonomy" id="2528407"/>
    <lineage>
        <taxon>Eukaryota</taxon>
        <taxon>Fungi</taxon>
        <taxon>Dikarya</taxon>
        <taxon>Ascomycota</taxon>
        <taxon>Pezizomycotina</taxon>
        <taxon>Orbiliomycetes</taxon>
        <taxon>Orbiliales</taxon>
        <taxon>Orbiliaceae</taxon>
        <taxon>Orbilia</taxon>
    </lineage>
</organism>
<proteinExistence type="predicted"/>
<dbReference type="Proteomes" id="UP001365542">
    <property type="component" value="Unassembled WGS sequence"/>
</dbReference>
<keyword evidence="3" id="KW-1185">Reference proteome</keyword>
<accession>A0AAV9XQN7</accession>
<feature type="coiled-coil region" evidence="1">
    <location>
        <begin position="161"/>
        <end position="188"/>
    </location>
</feature>
<comment type="caution">
    <text evidence="2">The sequence shown here is derived from an EMBL/GenBank/DDBJ whole genome shotgun (WGS) entry which is preliminary data.</text>
</comment>
<reference evidence="2 3" key="1">
    <citation type="submission" date="2019-10" db="EMBL/GenBank/DDBJ databases">
        <authorList>
            <person name="Palmer J.M."/>
        </authorList>
    </citation>
    <scope>NUCLEOTIDE SEQUENCE [LARGE SCALE GENOMIC DNA]</scope>
    <source>
        <strain evidence="2 3">TWF694</strain>
    </source>
</reference>
<evidence type="ECO:0000313" key="3">
    <source>
        <dbReference type="Proteomes" id="UP001365542"/>
    </source>
</evidence>
<dbReference type="AlphaFoldDB" id="A0AAV9XQN7"/>